<protein>
    <submittedName>
        <fullName evidence="1">Uncharacterized protein</fullName>
    </submittedName>
</protein>
<dbReference type="AlphaFoldDB" id="D9SDH9"/>
<evidence type="ECO:0000313" key="2">
    <source>
        <dbReference type="Proteomes" id="UP000001235"/>
    </source>
</evidence>
<dbReference type="RefSeq" id="WP_013294679.1">
    <property type="nucleotide sequence ID" value="NC_014394.1"/>
</dbReference>
<gene>
    <name evidence="1" type="ordered locus">Galf_2784</name>
</gene>
<dbReference type="KEGG" id="gca:Galf_2784"/>
<sequence length="231" mass="26141">MSNQGYFPHSEAESISWIVHFCDKLPVQGPIVGISEEEITTTIAELMHYVWLVQNWYISTQQFALEATAHKLSMAMDESAGTPPLPMPVVFDNPPSPFPAGILVRLFKLVKRIKNSTNYTESIGQDLGLIGINKIDTHAYPKANLIIKRDANGELVEVGFKKYHHPAVLIETRRNNGNWEYLGVALISPWLDNRPLQTPSVPEIREYRLCWYENNKISGDFSPIQKITVGH</sequence>
<dbReference type="Proteomes" id="UP000001235">
    <property type="component" value="Chromosome"/>
</dbReference>
<dbReference type="OrthoDB" id="669122at2"/>
<accession>D9SDH9</accession>
<keyword evidence="2" id="KW-1185">Reference proteome</keyword>
<evidence type="ECO:0000313" key="1">
    <source>
        <dbReference type="EMBL" id="ADL56777.1"/>
    </source>
</evidence>
<reference evidence="1 2" key="1">
    <citation type="submission" date="2010-08" db="EMBL/GenBank/DDBJ databases">
        <title>Complete sequence of Gallionella capsiferriformans ES-2.</title>
        <authorList>
            <consortium name="US DOE Joint Genome Institute"/>
            <person name="Lucas S."/>
            <person name="Copeland A."/>
            <person name="Lapidus A."/>
            <person name="Cheng J.-F."/>
            <person name="Bruce D."/>
            <person name="Goodwin L."/>
            <person name="Pitluck S."/>
            <person name="Chertkov O."/>
            <person name="Davenport K.W."/>
            <person name="Detter J.C."/>
            <person name="Han C."/>
            <person name="Tapia R."/>
            <person name="Land M."/>
            <person name="Hauser L."/>
            <person name="Chang Y.-J."/>
            <person name="Jeffries C."/>
            <person name="Kyrpides N."/>
            <person name="Ivanova N."/>
            <person name="Mikhailova N."/>
            <person name="Shelobolina E.S."/>
            <person name="Picardal F."/>
            <person name="Roden E."/>
            <person name="Emerson D."/>
            <person name="Woyke T."/>
        </authorList>
    </citation>
    <scope>NUCLEOTIDE SEQUENCE [LARGE SCALE GENOMIC DNA]</scope>
    <source>
        <strain evidence="1 2">ES-2</strain>
    </source>
</reference>
<organism evidence="1 2">
    <name type="scientific">Gallionella capsiferriformans (strain ES-2)</name>
    <name type="common">Gallionella ferruginea capsiferriformans (strain ES-2)</name>
    <dbReference type="NCBI Taxonomy" id="395494"/>
    <lineage>
        <taxon>Bacteria</taxon>
        <taxon>Pseudomonadati</taxon>
        <taxon>Pseudomonadota</taxon>
        <taxon>Betaproteobacteria</taxon>
        <taxon>Nitrosomonadales</taxon>
        <taxon>Gallionellaceae</taxon>
        <taxon>Gallionella</taxon>
    </lineage>
</organism>
<name>D9SDH9_GALCS</name>
<proteinExistence type="predicted"/>
<dbReference type="EMBL" id="CP002159">
    <property type="protein sequence ID" value="ADL56777.1"/>
    <property type="molecule type" value="Genomic_DNA"/>
</dbReference>
<dbReference type="HOGENOM" id="CLU_1198803_0_0_4"/>